<evidence type="ECO:0000313" key="12">
    <source>
        <dbReference type="Proteomes" id="UP001172673"/>
    </source>
</evidence>
<evidence type="ECO:0000256" key="5">
    <source>
        <dbReference type="ARBA" id="ARBA00023242"/>
    </source>
</evidence>
<keyword evidence="12" id="KW-1185">Reference proteome</keyword>
<dbReference type="Proteomes" id="UP001172673">
    <property type="component" value="Unassembled WGS sequence"/>
</dbReference>
<keyword evidence="4" id="KW-0234">DNA repair</keyword>
<dbReference type="CDD" id="cd22285">
    <property type="entry name" value="HD_XLF_N"/>
    <property type="match status" value="1"/>
</dbReference>
<dbReference type="Gene3D" id="2.170.210.10">
    <property type="entry name" value="DNA double-strand break repair and VJ recombination XRCC4, N-terminal"/>
    <property type="match status" value="1"/>
</dbReference>
<feature type="compositionally biased region" description="Basic and acidic residues" evidence="8">
    <location>
        <begin position="257"/>
        <end position="267"/>
    </location>
</feature>
<dbReference type="Pfam" id="PF21928">
    <property type="entry name" value="XLF_CC"/>
    <property type="match status" value="1"/>
</dbReference>
<dbReference type="PANTHER" id="PTHR32235">
    <property type="entry name" value="NON-HOMOLOGOUS END-JOINING FACTOR 1"/>
    <property type="match status" value="1"/>
</dbReference>
<feature type="compositionally biased region" description="Basic residues" evidence="8">
    <location>
        <begin position="527"/>
        <end position="542"/>
    </location>
</feature>
<evidence type="ECO:0000256" key="3">
    <source>
        <dbReference type="ARBA" id="ARBA00023125"/>
    </source>
</evidence>
<evidence type="ECO:0000256" key="1">
    <source>
        <dbReference type="ARBA" id="ARBA00004123"/>
    </source>
</evidence>
<dbReference type="InterPro" id="IPR053829">
    <property type="entry name" value="XLF-like_CC"/>
</dbReference>
<accession>A0AA39CQ29</accession>
<feature type="region of interest" description="Disordered" evidence="8">
    <location>
        <begin position="257"/>
        <end position="642"/>
    </location>
</feature>
<dbReference type="GO" id="GO:0006303">
    <property type="term" value="P:double-strand break repair via nonhomologous end joining"/>
    <property type="evidence" value="ECO:0007669"/>
    <property type="project" value="TreeGrafter"/>
</dbReference>
<keyword evidence="5" id="KW-0539">Nucleus</keyword>
<evidence type="ECO:0000256" key="6">
    <source>
        <dbReference type="ARBA" id="ARBA00025747"/>
    </source>
</evidence>
<evidence type="ECO:0000256" key="4">
    <source>
        <dbReference type="ARBA" id="ARBA00023204"/>
    </source>
</evidence>
<gene>
    <name evidence="11" type="ORF">H2200_000168</name>
</gene>
<sequence>MPQSESEGWQELQTLSRRSCPKLFYQFSTQDQSLTLLLTDLICIWESSLDEYDIKAAASRQGTTIDPSDSPQQFQVLLSKIRKSLSDGENRITRGTERNSQTLLLRTKIALPKPLKALEWTFTLNPQPTSELAERILRPSLHEVAVSSNKITSLLGIIKEKDHVISKLLDRIGTSGVDLNLVFPSIAGFASRKGGHVSVADAKKHVAGIAEFDETSWTKGFASDDGYEGADRTGLGNLVRGCEKCFAHSKAEHDSWVKDLPTTDRVDQGSNGDQGKSRAKDTSEAKPDTEDESTDDEFERQPTPPHLKPKSPSVSRTTKPTTKDDEAIEQEVSPPSKRAKPTKIGGLGKRNATKAFGASQSPTKASVPAKEAKSPRRRASTTSAATETASEDEDIQSPSHRKHKSPTPEPAAKSKLGKFSKKEAPVRSSSVTPSPPPSPMPTRSRPARGSPPVAENNAADEETETEDDDLNVSPPPPPKPKTESKASTPAKAPRLGRLGAKKQSTPAKSASPDPVPEDDEQAEKPSPSKKKIGRLGGLRKKAQSREPTSSPPPPASAQKAPRGKDDDESDGTDSPSPSPSRTSNARQAKSDDQASSSPAPPPKKTDPLPKKEETAEEAATRRRMELKRTIEAAGAGRKKRRF</sequence>
<proteinExistence type="inferred from homology"/>
<feature type="compositionally biased region" description="Basic and acidic residues" evidence="8">
    <location>
        <begin position="275"/>
        <end position="288"/>
    </location>
</feature>
<keyword evidence="3" id="KW-0238">DNA-binding</keyword>
<feature type="compositionally biased region" description="Acidic residues" evidence="8">
    <location>
        <begin position="289"/>
        <end position="298"/>
    </location>
</feature>
<comment type="caution">
    <text evidence="11">The sequence shown here is derived from an EMBL/GenBank/DDBJ whole genome shotgun (WGS) entry which is preliminary data.</text>
</comment>
<protein>
    <recommendedName>
        <fullName evidence="7">Non-homologous end-joining factor 1</fullName>
    </recommendedName>
</protein>
<evidence type="ECO:0000313" key="11">
    <source>
        <dbReference type="EMBL" id="KAJ9616450.1"/>
    </source>
</evidence>
<evidence type="ECO:0000259" key="9">
    <source>
        <dbReference type="Pfam" id="PF09302"/>
    </source>
</evidence>
<dbReference type="AlphaFoldDB" id="A0AA39CQ29"/>
<dbReference type="GO" id="GO:0045027">
    <property type="term" value="F:DNA end binding"/>
    <property type="evidence" value="ECO:0007669"/>
    <property type="project" value="TreeGrafter"/>
</dbReference>
<comment type="subcellular location">
    <subcellularLocation>
        <location evidence="1">Nucleus</location>
    </subcellularLocation>
</comment>
<evidence type="ECO:0000259" key="10">
    <source>
        <dbReference type="Pfam" id="PF21928"/>
    </source>
</evidence>
<dbReference type="GO" id="GO:0032807">
    <property type="term" value="C:DNA ligase IV complex"/>
    <property type="evidence" value="ECO:0007669"/>
    <property type="project" value="TreeGrafter"/>
</dbReference>
<dbReference type="InterPro" id="IPR015381">
    <property type="entry name" value="XLF-like_N"/>
</dbReference>
<feature type="domain" description="XLF-like coiled-coil region" evidence="10">
    <location>
        <begin position="128"/>
        <end position="179"/>
    </location>
</feature>
<dbReference type="InterPro" id="IPR038051">
    <property type="entry name" value="XRCC4-like_N_sf"/>
</dbReference>
<feature type="domain" description="XLF-like N-terminal" evidence="9">
    <location>
        <begin position="9"/>
        <end position="125"/>
    </location>
</feature>
<name>A0AA39CQ29_9EURO</name>
<feature type="compositionally biased region" description="Basic and acidic residues" evidence="8">
    <location>
        <begin position="603"/>
        <end position="630"/>
    </location>
</feature>
<reference evidence="11" key="1">
    <citation type="submission" date="2022-10" db="EMBL/GenBank/DDBJ databases">
        <title>Culturing micro-colonial fungi from biological soil crusts in the Mojave desert and describing Neophaeococcomyces mojavensis, and introducing the new genera and species Taxawa tesnikishii.</title>
        <authorList>
            <person name="Kurbessoian T."/>
            <person name="Stajich J.E."/>
        </authorList>
    </citation>
    <scope>NUCLEOTIDE SEQUENCE</scope>
    <source>
        <strain evidence="11">TK_41</strain>
    </source>
</reference>
<evidence type="ECO:0000256" key="2">
    <source>
        <dbReference type="ARBA" id="ARBA00022763"/>
    </source>
</evidence>
<feature type="compositionally biased region" description="Acidic residues" evidence="8">
    <location>
        <begin position="458"/>
        <end position="470"/>
    </location>
</feature>
<dbReference type="PANTHER" id="PTHR32235:SF1">
    <property type="entry name" value="NON-HOMOLOGOUS END-JOINING FACTOR 1"/>
    <property type="match status" value="1"/>
</dbReference>
<keyword evidence="2" id="KW-0227">DNA damage</keyword>
<dbReference type="Pfam" id="PF09302">
    <property type="entry name" value="XLF"/>
    <property type="match status" value="1"/>
</dbReference>
<organism evidence="11 12">
    <name type="scientific">Cladophialophora chaetospira</name>
    <dbReference type="NCBI Taxonomy" id="386627"/>
    <lineage>
        <taxon>Eukaryota</taxon>
        <taxon>Fungi</taxon>
        <taxon>Dikarya</taxon>
        <taxon>Ascomycota</taxon>
        <taxon>Pezizomycotina</taxon>
        <taxon>Eurotiomycetes</taxon>
        <taxon>Chaetothyriomycetidae</taxon>
        <taxon>Chaetothyriales</taxon>
        <taxon>Herpotrichiellaceae</taxon>
        <taxon>Cladophialophora</taxon>
    </lineage>
</organism>
<evidence type="ECO:0000256" key="7">
    <source>
        <dbReference type="ARBA" id="ARBA00044529"/>
    </source>
</evidence>
<dbReference type="EMBL" id="JAPDRK010000001">
    <property type="protein sequence ID" value="KAJ9616450.1"/>
    <property type="molecule type" value="Genomic_DNA"/>
</dbReference>
<evidence type="ECO:0000256" key="8">
    <source>
        <dbReference type="SAM" id="MobiDB-lite"/>
    </source>
</evidence>
<dbReference type="InterPro" id="IPR052287">
    <property type="entry name" value="NHEJ_factor"/>
</dbReference>
<comment type="similarity">
    <text evidence="6">Belongs to the XRCC4-XLF family. XLF subfamily.</text>
</comment>